<dbReference type="Proteomes" id="UP001215598">
    <property type="component" value="Unassembled WGS sequence"/>
</dbReference>
<proteinExistence type="predicted"/>
<protein>
    <submittedName>
        <fullName evidence="1">Uncharacterized protein</fullName>
    </submittedName>
</protein>
<dbReference type="EMBL" id="JARKIB010000032">
    <property type="protein sequence ID" value="KAJ7762674.1"/>
    <property type="molecule type" value="Genomic_DNA"/>
</dbReference>
<sequence length="384" mass="42452">MDTLPSLVQPLVIDGIKLVTERSRPPADIFPDGALLRRGPPVRLAYVVAFETVRTRPTSPFISYLYTSLPIRLPIPFREHPRRPPVPPARAPVCAALSLHFHHLPVHLPAPPYPPAPQLPTTIPILCALLLARTPRACRFPLATFTPCPSLRTPFPSTLYPSLPFSLCSFLHFPLSRAHPRDPPTFFPSHLLPPPSLISPIPLPALTATAHAHAHASSTSASGWEDDSLNGWRGAGGEGEEGVSFLVSVRGTAAFFPFWARAVLRARGESWRYCGIASAPRALYSCVQRSYWLGMERVRGWRLFGLALSIRGVREEAESCMLTVYALMHDALHCPPLPRRRNALSWMARRAGLLLVLAYGVLHLDDIEPPLTRGVRELDYACGR</sequence>
<reference evidence="1" key="1">
    <citation type="submission" date="2023-03" db="EMBL/GenBank/DDBJ databases">
        <title>Massive genome expansion in bonnet fungi (Mycena s.s.) driven by repeated elements and novel gene families across ecological guilds.</title>
        <authorList>
            <consortium name="Lawrence Berkeley National Laboratory"/>
            <person name="Harder C.B."/>
            <person name="Miyauchi S."/>
            <person name="Viragh M."/>
            <person name="Kuo A."/>
            <person name="Thoen E."/>
            <person name="Andreopoulos B."/>
            <person name="Lu D."/>
            <person name="Skrede I."/>
            <person name="Drula E."/>
            <person name="Henrissat B."/>
            <person name="Morin E."/>
            <person name="Kohler A."/>
            <person name="Barry K."/>
            <person name="LaButti K."/>
            <person name="Morin E."/>
            <person name="Salamov A."/>
            <person name="Lipzen A."/>
            <person name="Mereny Z."/>
            <person name="Hegedus B."/>
            <person name="Baldrian P."/>
            <person name="Stursova M."/>
            <person name="Weitz H."/>
            <person name="Taylor A."/>
            <person name="Grigoriev I.V."/>
            <person name="Nagy L.G."/>
            <person name="Martin F."/>
            <person name="Kauserud H."/>
        </authorList>
    </citation>
    <scope>NUCLEOTIDE SEQUENCE</scope>
    <source>
        <strain evidence="1">CBHHK182m</strain>
    </source>
</reference>
<comment type="caution">
    <text evidence="1">The sequence shown here is derived from an EMBL/GenBank/DDBJ whole genome shotgun (WGS) entry which is preliminary data.</text>
</comment>
<accession>A0AAD7JHD3</accession>
<organism evidence="1 2">
    <name type="scientific">Mycena metata</name>
    <dbReference type="NCBI Taxonomy" id="1033252"/>
    <lineage>
        <taxon>Eukaryota</taxon>
        <taxon>Fungi</taxon>
        <taxon>Dikarya</taxon>
        <taxon>Basidiomycota</taxon>
        <taxon>Agaricomycotina</taxon>
        <taxon>Agaricomycetes</taxon>
        <taxon>Agaricomycetidae</taxon>
        <taxon>Agaricales</taxon>
        <taxon>Marasmiineae</taxon>
        <taxon>Mycenaceae</taxon>
        <taxon>Mycena</taxon>
    </lineage>
</organism>
<gene>
    <name evidence="1" type="ORF">B0H16DRAFT_1884093</name>
</gene>
<evidence type="ECO:0000313" key="1">
    <source>
        <dbReference type="EMBL" id="KAJ7762674.1"/>
    </source>
</evidence>
<dbReference type="AlphaFoldDB" id="A0AAD7JHD3"/>
<keyword evidence="2" id="KW-1185">Reference proteome</keyword>
<name>A0AAD7JHD3_9AGAR</name>
<evidence type="ECO:0000313" key="2">
    <source>
        <dbReference type="Proteomes" id="UP001215598"/>
    </source>
</evidence>